<organism evidence="2 3">
    <name type="scientific">Eumeta variegata</name>
    <name type="common">Bagworm moth</name>
    <name type="synonym">Eumeta japonica</name>
    <dbReference type="NCBI Taxonomy" id="151549"/>
    <lineage>
        <taxon>Eukaryota</taxon>
        <taxon>Metazoa</taxon>
        <taxon>Ecdysozoa</taxon>
        <taxon>Arthropoda</taxon>
        <taxon>Hexapoda</taxon>
        <taxon>Insecta</taxon>
        <taxon>Pterygota</taxon>
        <taxon>Neoptera</taxon>
        <taxon>Endopterygota</taxon>
        <taxon>Lepidoptera</taxon>
        <taxon>Glossata</taxon>
        <taxon>Ditrysia</taxon>
        <taxon>Tineoidea</taxon>
        <taxon>Psychidae</taxon>
        <taxon>Oiketicinae</taxon>
        <taxon>Eumeta</taxon>
    </lineage>
</organism>
<keyword evidence="1" id="KW-0472">Membrane</keyword>
<accession>A0A4C2A455</accession>
<keyword evidence="3" id="KW-1185">Reference proteome</keyword>
<dbReference type="AlphaFoldDB" id="A0A4C2A455"/>
<evidence type="ECO:0000313" key="3">
    <source>
        <dbReference type="Proteomes" id="UP000299102"/>
    </source>
</evidence>
<proteinExistence type="predicted"/>
<keyword evidence="1" id="KW-0812">Transmembrane</keyword>
<dbReference type="EMBL" id="BGZK01002406">
    <property type="protein sequence ID" value="GBP93687.1"/>
    <property type="molecule type" value="Genomic_DNA"/>
</dbReference>
<protein>
    <submittedName>
        <fullName evidence="2">Uncharacterized protein</fullName>
    </submittedName>
</protein>
<dbReference type="Proteomes" id="UP000299102">
    <property type="component" value="Unassembled WGS sequence"/>
</dbReference>
<reference evidence="2 3" key="1">
    <citation type="journal article" date="2019" name="Commun. Biol.">
        <title>The bagworm genome reveals a unique fibroin gene that provides high tensile strength.</title>
        <authorList>
            <person name="Kono N."/>
            <person name="Nakamura H."/>
            <person name="Ohtoshi R."/>
            <person name="Tomita M."/>
            <person name="Numata K."/>
            <person name="Arakawa K."/>
        </authorList>
    </citation>
    <scope>NUCLEOTIDE SEQUENCE [LARGE SCALE GENOMIC DNA]</scope>
</reference>
<gene>
    <name evidence="2" type="ORF">EVAR_98932_1</name>
</gene>
<name>A0A4C2A455_EUMVA</name>
<keyword evidence="1" id="KW-1133">Transmembrane helix</keyword>
<sequence length="155" mass="17184">MSQTVLANDVMRRFSALQPFLLLPAFLFYAIATLTDIITNFRAAEFRALFCMRYVHTCKLLSSEDVNRFSLRGNHIEIVVIIAPRLQLMFQIDVHAPSQPCGQFNLVKSVRTEECGPKALNAVPGLLMIVVAMTLTTSRTEGLIGCRKHGASGSI</sequence>
<evidence type="ECO:0000313" key="2">
    <source>
        <dbReference type="EMBL" id="GBP93687.1"/>
    </source>
</evidence>
<evidence type="ECO:0000256" key="1">
    <source>
        <dbReference type="SAM" id="Phobius"/>
    </source>
</evidence>
<feature type="transmembrane region" description="Helical" evidence="1">
    <location>
        <begin position="20"/>
        <end position="39"/>
    </location>
</feature>
<comment type="caution">
    <text evidence="2">The sequence shown here is derived from an EMBL/GenBank/DDBJ whole genome shotgun (WGS) entry which is preliminary data.</text>
</comment>